<evidence type="ECO:0000256" key="3">
    <source>
        <dbReference type="ARBA" id="ARBA00022801"/>
    </source>
</evidence>
<evidence type="ECO:0000256" key="4">
    <source>
        <dbReference type="ARBA" id="ARBA00022825"/>
    </source>
</evidence>
<gene>
    <name evidence="11" type="primary">LOC101589284</name>
</gene>
<evidence type="ECO:0000256" key="2">
    <source>
        <dbReference type="ARBA" id="ARBA00022729"/>
    </source>
</evidence>
<dbReference type="Gene3D" id="2.40.10.10">
    <property type="entry name" value="Trypsin-like serine proteases"/>
    <property type="match status" value="2"/>
</dbReference>
<keyword evidence="10" id="KW-1185">Reference proteome</keyword>
<dbReference type="GeneID" id="101589284"/>
<dbReference type="InterPro" id="IPR001254">
    <property type="entry name" value="Trypsin_dom"/>
</dbReference>
<dbReference type="SUPFAM" id="SSF50494">
    <property type="entry name" value="Trypsin-like serine proteases"/>
    <property type="match status" value="1"/>
</dbReference>
<dbReference type="PRINTS" id="PR00722">
    <property type="entry name" value="CHYMOTRYPSIN"/>
</dbReference>
<dbReference type="InterPro" id="IPR018114">
    <property type="entry name" value="TRYPSIN_HIS"/>
</dbReference>
<dbReference type="PROSITE" id="PS00135">
    <property type="entry name" value="TRYPSIN_SER"/>
    <property type="match status" value="1"/>
</dbReference>
<dbReference type="InterPro" id="IPR033116">
    <property type="entry name" value="TRYPSIN_SER"/>
</dbReference>
<dbReference type="InterPro" id="IPR043504">
    <property type="entry name" value="Peptidase_S1_PA_chymotrypsin"/>
</dbReference>
<evidence type="ECO:0000313" key="10">
    <source>
        <dbReference type="Proteomes" id="UP000515203"/>
    </source>
</evidence>
<dbReference type="FunFam" id="2.40.10.10:FF:000014">
    <property type="entry name" value="Complement factor D"/>
    <property type="match status" value="1"/>
</dbReference>
<dbReference type="GO" id="GO:0005737">
    <property type="term" value="C:cytoplasm"/>
    <property type="evidence" value="ECO:0007669"/>
    <property type="project" value="TreeGrafter"/>
</dbReference>
<keyword evidence="2 8" id="KW-0732">Signal</keyword>
<dbReference type="CDD" id="cd00190">
    <property type="entry name" value="Tryp_SPc"/>
    <property type="match status" value="1"/>
</dbReference>
<evidence type="ECO:0000256" key="5">
    <source>
        <dbReference type="ARBA" id="ARBA00023145"/>
    </source>
</evidence>
<dbReference type="AlphaFoldDB" id="A0A6P3FJH3"/>
<evidence type="ECO:0000256" key="1">
    <source>
        <dbReference type="ARBA" id="ARBA00022670"/>
    </source>
</evidence>
<dbReference type="GO" id="GO:0006508">
    <property type="term" value="P:proteolysis"/>
    <property type="evidence" value="ECO:0007669"/>
    <property type="project" value="UniProtKB-KW"/>
</dbReference>
<sequence>MQLLVLLLSFFLHPRIRAEEIIGGHEAKPHSHPYMAYLEFWYKKFVRHCGGFLIHEKFVLTAAHCLKSPGYSQLLDTIILLGAHNIKKQEKTQQLIRVKRHIPHPQYNPWKVTNDIMLLQLEEKAHLTREVQLLRLPKGKSEVKPGAVCQVAGWGRLAKGRHTDTLQEVEMTVQKDEECETRFRYYNAATEVCVGDPKIKKDSSKGDSGGPLVCNKVAQGIVSYGRVNGRAPGIYTKLSSYLDWINKTIQPGVVDYSCNPITQEEH</sequence>
<dbReference type="InterPro" id="IPR001314">
    <property type="entry name" value="Peptidase_S1A"/>
</dbReference>
<accession>A0A6P3FJH3</accession>
<dbReference type="Proteomes" id="UP000515203">
    <property type="component" value="Unplaced"/>
</dbReference>
<keyword evidence="1 7" id="KW-0645">Protease</keyword>
<dbReference type="SMART" id="SM00020">
    <property type="entry name" value="Tryp_SPc"/>
    <property type="match status" value="1"/>
</dbReference>
<feature type="domain" description="Peptidase S1" evidence="9">
    <location>
        <begin position="21"/>
        <end position="250"/>
    </location>
</feature>
<name>A0A6P3FJH3_OCTDE</name>
<evidence type="ECO:0000313" key="11">
    <source>
        <dbReference type="RefSeq" id="XP_004648551.2"/>
    </source>
</evidence>
<feature type="chain" id="PRO_5027907033" evidence="8">
    <location>
        <begin position="19"/>
        <end position="266"/>
    </location>
</feature>
<evidence type="ECO:0000256" key="7">
    <source>
        <dbReference type="RuleBase" id="RU363034"/>
    </source>
</evidence>
<dbReference type="InParanoid" id="A0A6P3FJH3"/>
<dbReference type="Pfam" id="PF00089">
    <property type="entry name" value="Trypsin"/>
    <property type="match status" value="1"/>
</dbReference>
<dbReference type="GO" id="GO:0004252">
    <property type="term" value="F:serine-type endopeptidase activity"/>
    <property type="evidence" value="ECO:0007669"/>
    <property type="project" value="InterPro"/>
</dbReference>
<dbReference type="PANTHER" id="PTHR24271:SF81">
    <property type="entry name" value="GRANZYME B"/>
    <property type="match status" value="1"/>
</dbReference>
<organism evidence="10 11">
    <name type="scientific">Octodon degus</name>
    <name type="common">Degu</name>
    <name type="synonym">Sciurus degus</name>
    <dbReference type="NCBI Taxonomy" id="10160"/>
    <lineage>
        <taxon>Eukaryota</taxon>
        <taxon>Metazoa</taxon>
        <taxon>Chordata</taxon>
        <taxon>Craniata</taxon>
        <taxon>Vertebrata</taxon>
        <taxon>Euteleostomi</taxon>
        <taxon>Mammalia</taxon>
        <taxon>Eutheria</taxon>
        <taxon>Euarchontoglires</taxon>
        <taxon>Glires</taxon>
        <taxon>Rodentia</taxon>
        <taxon>Hystricomorpha</taxon>
        <taxon>Octodontidae</taxon>
        <taxon>Octodon</taxon>
    </lineage>
</organism>
<dbReference type="RefSeq" id="XP_004648551.2">
    <property type="nucleotide sequence ID" value="XM_004648494.3"/>
</dbReference>
<feature type="signal peptide" evidence="8">
    <location>
        <begin position="1"/>
        <end position="18"/>
    </location>
</feature>
<proteinExistence type="predicted"/>
<dbReference type="FunFam" id="2.40.10.10:FF:000068">
    <property type="entry name" value="transmembrane protease serine 2"/>
    <property type="match status" value="1"/>
</dbReference>
<dbReference type="InterPro" id="IPR009003">
    <property type="entry name" value="Peptidase_S1_PA"/>
</dbReference>
<evidence type="ECO:0000256" key="6">
    <source>
        <dbReference type="ARBA" id="ARBA00023157"/>
    </source>
</evidence>
<dbReference type="PROSITE" id="PS00134">
    <property type="entry name" value="TRYPSIN_HIS"/>
    <property type="match status" value="1"/>
</dbReference>
<keyword evidence="4 7" id="KW-0720">Serine protease</keyword>
<reference evidence="11" key="1">
    <citation type="submission" date="2025-08" db="UniProtKB">
        <authorList>
            <consortium name="RefSeq"/>
        </authorList>
    </citation>
    <scope>IDENTIFICATION</scope>
</reference>
<dbReference type="PROSITE" id="PS50240">
    <property type="entry name" value="TRYPSIN_DOM"/>
    <property type="match status" value="1"/>
</dbReference>
<keyword evidence="3 7" id="KW-0378">Hydrolase</keyword>
<keyword evidence="6" id="KW-1015">Disulfide bond</keyword>
<dbReference type="OrthoDB" id="5565075at2759"/>
<evidence type="ECO:0000256" key="8">
    <source>
        <dbReference type="SAM" id="SignalP"/>
    </source>
</evidence>
<protein>
    <submittedName>
        <fullName evidence="11">Granzyme B-like</fullName>
    </submittedName>
</protein>
<keyword evidence="5" id="KW-0865">Zymogen</keyword>
<evidence type="ECO:0000259" key="9">
    <source>
        <dbReference type="PROSITE" id="PS50240"/>
    </source>
</evidence>
<dbReference type="PANTHER" id="PTHR24271">
    <property type="entry name" value="KALLIKREIN-RELATED"/>
    <property type="match status" value="1"/>
</dbReference>